<feature type="region of interest" description="Disordered" evidence="1">
    <location>
        <begin position="984"/>
        <end position="1181"/>
    </location>
</feature>
<dbReference type="InterPro" id="IPR056599">
    <property type="entry name" value="AAA_lid_fung"/>
</dbReference>
<feature type="compositionally biased region" description="Polar residues" evidence="1">
    <location>
        <begin position="1101"/>
        <end position="1116"/>
    </location>
</feature>
<dbReference type="Pfam" id="PF00004">
    <property type="entry name" value="AAA"/>
    <property type="match status" value="1"/>
</dbReference>
<protein>
    <submittedName>
        <fullName evidence="5">Uncharacterized protein</fullName>
    </submittedName>
</protein>
<dbReference type="InterPro" id="IPR027417">
    <property type="entry name" value="P-loop_NTPase"/>
</dbReference>
<dbReference type="InterPro" id="IPR054289">
    <property type="entry name" value="DUF7025"/>
</dbReference>
<feature type="domain" description="ATPase AAA-type core" evidence="2">
    <location>
        <begin position="754"/>
        <end position="839"/>
    </location>
</feature>
<evidence type="ECO:0000259" key="2">
    <source>
        <dbReference type="Pfam" id="PF00004"/>
    </source>
</evidence>
<dbReference type="GO" id="GO:0016887">
    <property type="term" value="F:ATP hydrolysis activity"/>
    <property type="evidence" value="ECO:0007669"/>
    <property type="project" value="InterPro"/>
</dbReference>
<feature type="compositionally biased region" description="Polar residues" evidence="1">
    <location>
        <begin position="1125"/>
        <end position="1135"/>
    </location>
</feature>
<dbReference type="PANTHER" id="PTHR46411">
    <property type="entry name" value="FAMILY ATPASE, PUTATIVE-RELATED"/>
    <property type="match status" value="1"/>
</dbReference>
<feature type="compositionally biased region" description="Low complexity" evidence="1">
    <location>
        <begin position="159"/>
        <end position="168"/>
    </location>
</feature>
<dbReference type="Gene3D" id="3.40.50.300">
    <property type="entry name" value="P-loop containing nucleotide triphosphate hydrolases"/>
    <property type="match status" value="1"/>
</dbReference>
<reference evidence="5 6" key="1">
    <citation type="submission" date="2017-12" db="EMBL/GenBank/DDBJ databases">
        <title>Comparative genomics of Botrytis spp.</title>
        <authorList>
            <person name="Valero-Jimenez C.A."/>
            <person name="Tapia P."/>
            <person name="Veloso J."/>
            <person name="Silva-Moreno E."/>
            <person name="Staats M."/>
            <person name="Valdes J.H."/>
            <person name="Van Kan J.A.L."/>
        </authorList>
    </citation>
    <scope>NUCLEOTIDE SEQUENCE [LARGE SCALE GENOMIC DNA]</scope>
    <source>
        <strain evidence="5 6">Bt9001</strain>
    </source>
</reference>
<feature type="compositionally biased region" description="Polar residues" evidence="1">
    <location>
        <begin position="45"/>
        <end position="77"/>
    </location>
</feature>
<proteinExistence type="predicted"/>
<feature type="region of interest" description="Disordered" evidence="1">
    <location>
        <begin position="353"/>
        <end position="397"/>
    </location>
</feature>
<feature type="compositionally biased region" description="Polar residues" evidence="1">
    <location>
        <begin position="1068"/>
        <end position="1077"/>
    </location>
</feature>
<feature type="region of interest" description="Disordered" evidence="1">
    <location>
        <begin position="1"/>
        <end position="105"/>
    </location>
</feature>
<feature type="compositionally biased region" description="Polar residues" evidence="1">
    <location>
        <begin position="1166"/>
        <end position="1181"/>
    </location>
</feature>
<feature type="compositionally biased region" description="Basic and acidic residues" evidence="1">
    <location>
        <begin position="1139"/>
        <end position="1150"/>
    </location>
</feature>
<feature type="compositionally biased region" description="Basic and acidic residues" evidence="1">
    <location>
        <begin position="132"/>
        <end position="149"/>
    </location>
</feature>
<dbReference type="SUPFAM" id="SSF52540">
    <property type="entry name" value="P-loop containing nucleoside triphosphate hydrolases"/>
    <property type="match status" value="1"/>
</dbReference>
<evidence type="ECO:0000256" key="1">
    <source>
        <dbReference type="SAM" id="MobiDB-lite"/>
    </source>
</evidence>
<feature type="domain" description="DUF7025" evidence="3">
    <location>
        <begin position="429"/>
        <end position="533"/>
    </location>
</feature>
<feature type="compositionally biased region" description="Polar residues" evidence="1">
    <location>
        <begin position="357"/>
        <end position="369"/>
    </location>
</feature>
<evidence type="ECO:0000313" key="6">
    <source>
        <dbReference type="Proteomes" id="UP000297777"/>
    </source>
</evidence>
<dbReference type="Pfam" id="PF23232">
    <property type="entry name" value="AAA_lid_13"/>
    <property type="match status" value="1"/>
</dbReference>
<dbReference type="AlphaFoldDB" id="A0A4Z1EW89"/>
<organism evidence="5 6">
    <name type="scientific">Botrytis tulipae</name>
    <dbReference type="NCBI Taxonomy" id="87230"/>
    <lineage>
        <taxon>Eukaryota</taxon>
        <taxon>Fungi</taxon>
        <taxon>Dikarya</taxon>
        <taxon>Ascomycota</taxon>
        <taxon>Pezizomycotina</taxon>
        <taxon>Leotiomycetes</taxon>
        <taxon>Helotiales</taxon>
        <taxon>Sclerotiniaceae</taxon>
        <taxon>Botrytis</taxon>
    </lineage>
</organism>
<dbReference type="InterPro" id="IPR003959">
    <property type="entry name" value="ATPase_AAA_core"/>
</dbReference>
<dbReference type="Proteomes" id="UP000297777">
    <property type="component" value="Unassembled WGS sequence"/>
</dbReference>
<feature type="region of interest" description="Disordered" evidence="1">
    <location>
        <begin position="129"/>
        <end position="177"/>
    </location>
</feature>
<gene>
    <name evidence="5" type="ORF">BTUL_0037g00510</name>
</gene>
<evidence type="ECO:0000259" key="4">
    <source>
        <dbReference type="Pfam" id="PF23232"/>
    </source>
</evidence>
<feature type="compositionally biased region" description="Polar residues" evidence="1">
    <location>
        <begin position="1029"/>
        <end position="1038"/>
    </location>
</feature>
<comment type="caution">
    <text evidence="5">The sequence shown here is derived from an EMBL/GenBank/DDBJ whole genome shotgun (WGS) entry which is preliminary data.</text>
</comment>
<feature type="compositionally biased region" description="Basic and acidic residues" evidence="1">
    <location>
        <begin position="375"/>
        <end position="385"/>
    </location>
</feature>
<evidence type="ECO:0000313" key="5">
    <source>
        <dbReference type="EMBL" id="TGO15699.1"/>
    </source>
</evidence>
<dbReference type="OrthoDB" id="10042665at2759"/>
<feature type="compositionally biased region" description="Basic and acidic residues" evidence="1">
    <location>
        <begin position="25"/>
        <end position="44"/>
    </location>
</feature>
<name>A0A4Z1EW89_9HELO</name>
<sequence>MSSTLVEADEPQENQKSSGLDGSIDDDKTSKSGEDSDQEGKSKSTENFQKASESAQDNEATTSAGVDQNTATKVMENQTEEAAGIEENRNPRSNGYQNGYPKTADDEIRDLKRRILDLETKFIATSRAIVRSKPDHDEGSDSADEENKMSENGVEVEKYPTPYSSPRSRSVDYHNSREQKKTISYRDFLRDDYKENLQRTIHIVPKLNLVKWKNFKSSSSQLDEIYAIDVLVGEPDITFEGDHDNIWDRTQANRGVSPRKIGYIDQRTTSQPSAKPLVAGQAALPERIRINSKNVIRILSKIHGRNFSDGRTNPVLLFRPFKALIFYEEEIRTRYTALNAKFGKKTAIFGDPEPKDLSTTVDSDGQPPSTIIEGRSNESAKKTEAESTSNHSPEADSLDLNSEAAFNELSCLIEFIDHYIKYKQRYLARSSCQKVAFSDIWHLFKPGNEVMEGKLPQAYQVISVHTKKHKVKRSQWHSGFKRTIDYGPVTIDCVCIDCDGKRVGPVSKRFTIQQYEGEHDVTSLPVYPLRFAKEMNREGLVARGQLFLETAVMKHMHCSGLTLDTRDEVDSQVMIDFEEALLQHEYWTPFIENLADSSPESETKEEEEDDGRCYLACCENEECHDDSYAERNRKGEFIESQHSAVSRGHSSLTIVPRSLQEVQGSNLPSQDELLIMSYRVFGFILRSRKWAKLNLGDITEARRVDDENGFDQLVLPKGHKDMVKCLIRQHFREKESKLADKDEMDIVRGKGDLGSEAAEVEAALETNFSLANRWGCILLIDEADIFLAERTRHDFLRNAVVAVFLRVLEYYAGILFLTTNRVGAFDEAFTSRIHVSLYYPQLNWNSTLEIFKMNMQRVKDRFAKRNINFKIDEADIGAFARSYYDENGEGRWNGRQIRNAFQTALALAEYDAQGDGDSTSLTDNINKQVILKGSHFETVSEAYLGFVNYMKEVNHGVSMSKRALDRSYRDDEFGELKSPSWSGLELRRGGVPPIPPVTSDPRHPSHQNFRGDRRQQFARTMPSGVPVSNHEQSYQGNHYQDPGLNPNYPNSGDRRQPQPMELNHGNDFLQNAYSSRETPNDRRDLGWDYTTSSERGMRTAQYPSQLHQDSQAWSTSDRIERKDSSNYASYPSGPSTFGMERRGFYPENKYDNQSGLPSRGIDDQRTNAGGFQNATNQGQDD</sequence>
<keyword evidence="6" id="KW-1185">Reference proteome</keyword>
<dbReference type="EMBL" id="PQXH01000037">
    <property type="protein sequence ID" value="TGO15699.1"/>
    <property type="molecule type" value="Genomic_DNA"/>
</dbReference>
<accession>A0A4Z1EW89</accession>
<dbReference type="Pfam" id="PF22942">
    <property type="entry name" value="DUF7025"/>
    <property type="match status" value="1"/>
</dbReference>
<feature type="domain" description="AAA+ ATPase lid" evidence="4">
    <location>
        <begin position="847"/>
        <end position="955"/>
    </location>
</feature>
<dbReference type="PANTHER" id="PTHR46411:SF2">
    <property type="entry name" value="AAA+ ATPASE DOMAIN-CONTAINING PROTEIN"/>
    <property type="match status" value="1"/>
</dbReference>
<dbReference type="GO" id="GO:0005524">
    <property type="term" value="F:ATP binding"/>
    <property type="evidence" value="ECO:0007669"/>
    <property type="project" value="InterPro"/>
</dbReference>
<evidence type="ECO:0000259" key="3">
    <source>
        <dbReference type="Pfam" id="PF22942"/>
    </source>
</evidence>